<feature type="domain" description="Type I restriction enzyme R protein N-terminal" evidence="2">
    <location>
        <begin position="48"/>
        <end position="119"/>
    </location>
</feature>
<dbReference type="PIRSF" id="PIRSF035009">
    <property type="entry name" value="UCP035009_HSDR_N"/>
    <property type="match status" value="1"/>
</dbReference>
<organism evidence="3 4">
    <name type="scientific">Bifidobacterium xylocopae</name>
    <dbReference type="NCBI Taxonomy" id="2493119"/>
    <lineage>
        <taxon>Bacteria</taxon>
        <taxon>Bacillati</taxon>
        <taxon>Actinomycetota</taxon>
        <taxon>Actinomycetes</taxon>
        <taxon>Bifidobacteriales</taxon>
        <taxon>Bifidobacteriaceae</taxon>
        <taxon>Bifidobacterium</taxon>
    </lineage>
</organism>
<dbReference type="EMBL" id="PDCH01000001">
    <property type="protein sequence ID" value="RBQ00031.1"/>
    <property type="molecule type" value="Genomic_DNA"/>
</dbReference>
<dbReference type="RefSeq" id="WP_113852691.1">
    <property type="nucleotide sequence ID" value="NZ_PDCH01000001.1"/>
</dbReference>
<feature type="compositionally biased region" description="Acidic residues" evidence="1">
    <location>
        <begin position="259"/>
        <end position="272"/>
    </location>
</feature>
<accession>A0A366KE99</accession>
<keyword evidence="3" id="KW-0540">Nuclease</keyword>
<keyword evidence="4" id="KW-1185">Reference proteome</keyword>
<dbReference type="Proteomes" id="UP000252345">
    <property type="component" value="Unassembled WGS sequence"/>
</dbReference>
<dbReference type="OrthoDB" id="9148007at2"/>
<dbReference type="InterPro" id="IPR029464">
    <property type="entry name" value="HSDR_N"/>
</dbReference>
<feature type="region of interest" description="Disordered" evidence="1">
    <location>
        <begin position="253"/>
        <end position="277"/>
    </location>
</feature>
<comment type="caution">
    <text evidence="3">The sequence shown here is derived from an EMBL/GenBank/DDBJ whole genome shotgun (WGS) entry which is preliminary data.</text>
</comment>
<keyword evidence="3" id="KW-0378">Hydrolase</keyword>
<protein>
    <submittedName>
        <fullName evidence="3">Restriction endonuclease</fullName>
    </submittedName>
</protein>
<gene>
    <name evidence="3" type="ORF">CRD59_00785</name>
</gene>
<keyword evidence="3" id="KW-0255">Endonuclease</keyword>
<dbReference type="InterPro" id="IPR017035">
    <property type="entry name" value="UCP035009_HsdR_All3000-type"/>
</dbReference>
<proteinExistence type="predicted"/>
<reference evidence="3 4" key="1">
    <citation type="submission" date="2017-10" db="EMBL/GenBank/DDBJ databases">
        <title>Bifidobacterium xylocopum sp. nov. and Bifidobacterium aemilianum sp. nov., from the carpenter bee (Xylocopa violacea) digestive tract.</title>
        <authorList>
            <person name="Alberoni D."/>
            <person name="Baffoni L."/>
            <person name="Di Gioia D."/>
            <person name="Gaggia F."/>
            <person name="Biavati B."/>
        </authorList>
    </citation>
    <scope>NUCLEOTIDE SEQUENCE [LARGE SCALE GENOMIC DNA]</scope>
    <source>
        <strain evidence="3 4">XV2</strain>
    </source>
</reference>
<dbReference type="GO" id="GO:0004519">
    <property type="term" value="F:endonuclease activity"/>
    <property type="evidence" value="ECO:0007669"/>
    <property type="project" value="UniProtKB-KW"/>
</dbReference>
<dbReference type="Pfam" id="PF13588">
    <property type="entry name" value="HSDR_N_2"/>
    <property type="match status" value="1"/>
</dbReference>
<evidence type="ECO:0000259" key="2">
    <source>
        <dbReference type="Pfam" id="PF13588"/>
    </source>
</evidence>
<sequence>MDFEESISQVAAKVRDLKGGVETEEATKNAFILPFIGQVLGYDVFNPNEVIPEFTADVGLKKGEKVDYALVRDGKVQILIECKKVSCPLSLENASQLYRYFAVTDARIAVLTNGQVWNFYMDIDEPNRMDSKPFLVLDLLDADPTVFPALQKLTKPDFDLDSIASSAEELKYVGPLKRAIGEEFKDPSPDFVKLLAGHVYEGAFYASVMEKFQPLVAKALKQFLSDQVNDRLKTALGADDVKAGVTSTALDDAAGAASVDEDDGEDDGEDGGDGARDGVVTTEEELDAYHIIKAIACSNVDPSRITLRDAKAYCAIFLDDNNRKPIARLYFNTKQKYLGLFGEDKQCERVPIETLDGIYAYADRIRQEVDRVI</sequence>
<evidence type="ECO:0000313" key="3">
    <source>
        <dbReference type="EMBL" id="RBQ00031.1"/>
    </source>
</evidence>
<evidence type="ECO:0000256" key="1">
    <source>
        <dbReference type="SAM" id="MobiDB-lite"/>
    </source>
</evidence>
<evidence type="ECO:0000313" key="4">
    <source>
        <dbReference type="Proteomes" id="UP000252345"/>
    </source>
</evidence>
<dbReference type="AlphaFoldDB" id="A0A366KE99"/>
<name>A0A366KE99_9BIFI</name>